<dbReference type="EMBL" id="BART01011974">
    <property type="protein sequence ID" value="GAG89730.1"/>
    <property type="molecule type" value="Genomic_DNA"/>
</dbReference>
<proteinExistence type="predicted"/>
<comment type="caution">
    <text evidence="1">The sequence shown here is derived from an EMBL/GenBank/DDBJ whole genome shotgun (WGS) entry which is preliminary data.</text>
</comment>
<evidence type="ECO:0000313" key="1">
    <source>
        <dbReference type="EMBL" id="GAG89730.1"/>
    </source>
</evidence>
<reference evidence="1" key="1">
    <citation type="journal article" date="2014" name="Front. Microbiol.">
        <title>High frequency of phylogenetically diverse reductive dehalogenase-homologous genes in deep subseafloor sedimentary metagenomes.</title>
        <authorList>
            <person name="Kawai M."/>
            <person name="Futagami T."/>
            <person name="Toyoda A."/>
            <person name="Takaki Y."/>
            <person name="Nishi S."/>
            <person name="Hori S."/>
            <person name="Arai W."/>
            <person name="Tsubouchi T."/>
            <person name="Morono Y."/>
            <person name="Uchiyama I."/>
            <person name="Ito T."/>
            <person name="Fujiyama A."/>
            <person name="Inagaki F."/>
            <person name="Takami H."/>
        </authorList>
    </citation>
    <scope>NUCLEOTIDE SEQUENCE</scope>
    <source>
        <strain evidence="1">Expedition CK06-06</strain>
    </source>
</reference>
<dbReference type="AlphaFoldDB" id="X1B3V0"/>
<accession>X1B3V0</accession>
<name>X1B3V0_9ZZZZ</name>
<gene>
    <name evidence="1" type="ORF">S01H4_25228</name>
</gene>
<feature type="non-terminal residue" evidence="1">
    <location>
        <position position="1"/>
    </location>
</feature>
<sequence>IPILAPYITFTYGITGGQEGSYYFPFLLKVIFNSV</sequence>
<protein>
    <submittedName>
        <fullName evidence="1">Uncharacterized protein</fullName>
    </submittedName>
</protein>
<organism evidence="1">
    <name type="scientific">marine sediment metagenome</name>
    <dbReference type="NCBI Taxonomy" id="412755"/>
    <lineage>
        <taxon>unclassified sequences</taxon>
        <taxon>metagenomes</taxon>
        <taxon>ecological metagenomes</taxon>
    </lineage>
</organism>